<evidence type="ECO:0008006" key="3">
    <source>
        <dbReference type="Google" id="ProtNLM"/>
    </source>
</evidence>
<reference evidence="1 2" key="1">
    <citation type="journal article" date="2005" name="DNA Res.">
        <title>Complete genome sequence of the facultative anaerobic magnetotactic bacterium Magnetospirillum sp. strain AMB-1.</title>
        <authorList>
            <person name="Matsunaga T."/>
            <person name="Okamura Y."/>
            <person name="Fukuda Y."/>
            <person name="Wahyudi A.T."/>
            <person name="Murase Y."/>
            <person name="Takeyama H."/>
        </authorList>
    </citation>
    <scope>NUCLEOTIDE SEQUENCE [LARGE SCALE GENOMIC DNA]</scope>
    <source>
        <strain evidence="2">ATCC 700264 / AMB-1</strain>
    </source>
</reference>
<name>Q2WA62_PARM1</name>
<dbReference type="HOGENOM" id="CLU_144676_1_0_5"/>
<dbReference type="OrthoDB" id="9811959at2"/>
<keyword evidence="2" id="KW-1185">Reference proteome</keyword>
<dbReference type="AlphaFoldDB" id="Q2WA62"/>
<organism evidence="1 2">
    <name type="scientific">Paramagnetospirillum magneticum (strain ATCC 700264 / AMB-1)</name>
    <name type="common">Magnetospirillum magneticum</name>
    <dbReference type="NCBI Taxonomy" id="342108"/>
    <lineage>
        <taxon>Bacteria</taxon>
        <taxon>Pseudomonadati</taxon>
        <taxon>Pseudomonadota</taxon>
        <taxon>Alphaproteobacteria</taxon>
        <taxon>Rhodospirillales</taxon>
        <taxon>Magnetospirillaceae</taxon>
        <taxon>Paramagnetospirillum</taxon>
    </lineage>
</organism>
<dbReference type="Gene3D" id="1.20.1440.60">
    <property type="entry name" value="23S rRNA-intervening sequence"/>
    <property type="match status" value="1"/>
</dbReference>
<evidence type="ECO:0000313" key="2">
    <source>
        <dbReference type="Proteomes" id="UP000007058"/>
    </source>
</evidence>
<proteinExistence type="predicted"/>
<dbReference type="InterPro" id="IPR036583">
    <property type="entry name" value="23S_rRNA_IVS_sf"/>
</dbReference>
<sequence length="118" mass="13202">MARTTELAIYRPAYELLQLLAKLTQQYPRGYRQGLGREVFAEGQAVVVRIFRANSAGPDSRPSVLEDLREHLETLKLLLRLSKDLHLIASASYGATVELTDAIGQQASGWLKYSRSRA</sequence>
<dbReference type="STRING" id="342108.amb0459"/>
<dbReference type="EMBL" id="AP007255">
    <property type="protein sequence ID" value="BAE49263.1"/>
    <property type="molecule type" value="Genomic_DNA"/>
</dbReference>
<dbReference type="CDD" id="cd16376">
    <property type="entry name" value="Avd_like"/>
    <property type="match status" value="1"/>
</dbReference>
<evidence type="ECO:0000313" key="1">
    <source>
        <dbReference type="EMBL" id="BAE49263.1"/>
    </source>
</evidence>
<dbReference type="RefSeq" id="WP_011382903.1">
    <property type="nucleotide sequence ID" value="NC_007626.1"/>
</dbReference>
<protein>
    <recommendedName>
        <fullName evidence="3">Four helix bundle protein</fullName>
    </recommendedName>
</protein>
<accession>Q2WA62</accession>
<dbReference type="SUPFAM" id="SSF158446">
    <property type="entry name" value="IVS-encoded protein-like"/>
    <property type="match status" value="1"/>
</dbReference>
<dbReference type="Proteomes" id="UP000007058">
    <property type="component" value="Chromosome"/>
</dbReference>
<dbReference type="KEGG" id="mag:amb0459"/>
<gene>
    <name evidence="1" type="ordered locus">amb0459</name>
</gene>
<dbReference type="InterPro" id="IPR055360">
    <property type="entry name" value="bAvd"/>
</dbReference>